<dbReference type="SUPFAM" id="SSF48371">
    <property type="entry name" value="ARM repeat"/>
    <property type="match status" value="1"/>
</dbReference>
<dbReference type="PROSITE" id="PS50176">
    <property type="entry name" value="ARM_REPEAT"/>
    <property type="match status" value="1"/>
</dbReference>
<dbReference type="InterPro" id="IPR003613">
    <property type="entry name" value="Ubox_domain"/>
</dbReference>
<protein>
    <recommendedName>
        <fullName evidence="3">RING-type E3 ubiquitin transferase</fullName>
        <ecNumber evidence="3">2.3.2.27</ecNumber>
    </recommendedName>
</protein>
<dbReference type="Gene3D" id="1.25.10.10">
    <property type="entry name" value="Leucine-rich Repeat Variant"/>
    <property type="match status" value="1"/>
</dbReference>
<dbReference type="InterPro" id="IPR000225">
    <property type="entry name" value="Armadillo"/>
</dbReference>
<dbReference type="SUPFAM" id="SSF57850">
    <property type="entry name" value="RING/U-box"/>
    <property type="match status" value="1"/>
</dbReference>
<evidence type="ECO:0000256" key="9">
    <source>
        <dbReference type="SAM" id="Coils"/>
    </source>
</evidence>
<evidence type="ECO:0000256" key="7">
    <source>
        <dbReference type="PROSITE-ProRule" id="PRU00103"/>
    </source>
</evidence>
<evidence type="ECO:0000256" key="5">
    <source>
        <dbReference type="ARBA" id="ARBA00022737"/>
    </source>
</evidence>
<feature type="repeat" description="HEAT" evidence="7">
    <location>
        <begin position="565"/>
        <end position="603"/>
    </location>
</feature>
<dbReference type="AlphaFoldDB" id="A0AAV3QRA0"/>
<evidence type="ECO:0000256" key="3">
    <source>
        <dbReference type="ARBA" id="ARBA00012483"/>
    </source>
</evidence>
<accession>A0AAV3QRA0</accession>
<comment type="pathway">
    <text evidence="2">Protein modification; protein ubiquitination.</text>
</comment>
<dbReference type="CDD" id="cd16664">
    <property type="entry name" value="RING-Ubox_PUB"/>
    <property type="match status" value="1"/>
</dbReference>
<evidence type="ECO:0000256" key="2">
    <source>
        <dbReference type="ARBA" id="ARBA00004906"/>
    </source>
</evidence>
<evidence type="ECO:0000256" key="4">
    <source>
        <dbReference type="ARBA" id="ARBA00022679"/>
    </source>
</evidence>
<keyword evidence="9" id="KW-0175">Coiled coil</keyword>
<feature type="domain" description="U-box" evidence="10">
    <location>
        <begin position="259"/>
        <end position="333"/>
    </location>
</feature>
<dbReference type="PANTHER" id="PTHR23315:SF63">
    <property type="entry name" value="U-BOX DOMAIN-CONTAINING PROTEIN 16"/>
    <property type="match status" value="1"/>
</dbReference>
<feature type="coiled-coil region" evidence="9">
    <location>
        <begin position="199"/>
        <end position="226"/>
    </location>
</feature>
<dbReference type="SMART" id="SM00504">
    <property type="entry name" value="Ubox"/>
    <property type="match status" value="1"/>
</dbReference>
<evidence type="ECO:0000256" key="8">
    <source>
        <dbReference type="PROSITE-ProRule" id="PRU00259"/>
    </source>
</evidence>
<dbReference type="InterPro" id="IPR021133">
    <property type="entry name" value="HEAT_type_2"/>
</dbReference>
<dbReference type="PROSITE" id="PS51698">
    <property type="entry name" value="U_BOX"/>
    <property type="match status" value="1"/>
</dbReference>
<evidence type="ECO:0000256" key="1">
    <source>
        <dbReference type="ARBA" id="ARBA00000900"/>
    </source>
</evidence>
<dbReference type="InterPro" id="IPR013083">
    <property type="entry name" value="Znf_RING/FYVE/PHD"/>
</dbReference>
<proteinExistence type="predicted"/>
<dbReference type="Pfam" id="PF25598">
    <property type="entry name" value="ARM_PUB"/>
    <property type="match status" value="1"/>
</dbReference>
<sequence length="666" mass="73862">MVVPLEYFSQRKRLLSNDNLLQSLLGISEEISSLEPLKFLLKRYTTSMIRKSQLLYVLFEELLRNPVSLYPNSTILCFEEIYIVMHRIMTLIQDCSTCSKMWLLIRIESISTNFNSLNVELSTLLDILSGKELNLNQDCLELLGLIKNQCLSSKEPLLDSHDKFLKSQVLTLLDDIKREIVPDTSLLNNIFKNLCLHDSTSCKDEIESLEDEVHNQTEENFKAEIISLIGLVRYAKCVIFGELPPGSTSRRRKTVAEVNIPADFKCPISLELMRDPVVVSTGQTYDNLSIKTWIKSGHNTCPKTGQTLAHTELIPNLALKNLIAMWCREQWINFESTEIKVKIGVVNKTALEATKMTVLFLVNKLSVSKSTNSINRVVHELRVLAKTDSDCRACIVEAGALPLLVRVLGSENRNPSLEVNVVTTILNLSILEANKTWIMEIDGVLNGVIEVLRSGSTWEAKGNAAATLFSLGGVHAYRKILGRKTPVVKGLVDLAREGPTSCKKDAMVAIMNLAGDRDAAGKLIECGVVDMVAELIRRMPEEVTTILEVVVKRGGLMAIAASYILIPNLVTILREGSDRARESVAATLVNICQKGGSEMVAELAAVRGIERVVWEIMGMGTGRAKRKAATLLRILRRWAAGIDNDATSTYSSSSVYMSSTRIILPG</sequence>
<gene>
    <name evidence="11" type="ORF">LIER_40212</name>
</gene>
<comment type="caution">
    <text evidence="11">The sequence shown here is derived from an EMBL/GenBank/DDBJ whole genome shotgun (WGS) entry which is preliminary data.</text>
</comment>
<keyword evidence="12" id="KW-1185">Reference proteome</keyword>
<comment type="catalytic activity">
    <reaction evidence="1">
        <text>S-ubiquitinyl-[E2 ubiquitin-conjugating enzyme]-L-cysteine + [acceptor protein]-L-lysine = [E2 ubiquitin-conjugating enzyme]-L-cysteine + N(6)-ubiquitinyl-[acceptor protein]-L-lysine.</text>
        <dbReference type="EC" id="2.3.2.27"/>
    </reaction>
</comment>
<dbReference type="GO" id="GO:0061630">
    <property type="term" value="F:ubiquitin protein ligase activity"/>
    <property type="evidence" value="ECO:0007669"/>
    <property type="project" value="UniProtKB-EC"/>
</dbReference>
<dbReference type="EMBL" id="BAABME010022766">
    <property type="protein sequence ID" value="GAA0166559.1"/>
    <property type="molecule type" value="Genomic_DNA"/>
</dbReference>
<dbReference type="Gene3D" id="3.30.40.10">
    <property type="entry name" value="Zinc/RING finger domain, C3HC4 (zinc finger)"/>
    <property type="match status" value="1"/>
</dbReference>
<dbReference type="Pfam" id="PF04564">
    <property type="entry name" value="U-box"/>
    <property type="match status" value="1"/>
</dbReference>
<dbReference type="GO" id="GO:0016567">
    <property type="term" value="P:protein ubiquitination"/>
    <property type="evidence" value="ECO:0007669"/>
    <property type="project" value="InterPro"/>
</dbReference>
<feature type="repeat" description="ARM" evidence="8">
    <location>
        <begin position="399"/>
        <end position="443"/>
    </location>
</feature>
<dbReference type="PANTHER" id="PTHR23315">
    <property type="entry name" value="U BOX DOMAIN-CONTAINING"/>
    <property type="match status" value="1"/>
</dbReference>
<name>A0AAV3QRA0_LITER</name>
<evidence type="ECO:0000313" key="11">
    <source>
        <dbReference type="EMBL" id="GAA0166559.1"/>
    </source>
</evidence>
<dbReference type="InterPro" id="IPR045210">
    <property type="entry name" value="RING-Ubox_PUB"/>
</dbReference>
<keyword evidence="4" id="KW-0808">Transferase</keyword>
<keyword evidence="5" id="KW-0677">Repeat</keyword>
<evidence type="ECO:0000259" key="10">
    <source>
        <dbReference type="PROSITE" id="PS51698"/>
    </source>
</evidence>
<keyword evidence="6" id="KW-0833">Ubl conjugation pathway</keyword>
<dbReference type="FunFam" id="3.30.40.10:FF:000442">
    <property type="entry name" value="RING-type E3 ubiquitin transferase"/>
    <property type="match status" value="1"/>
</dbReference>
<dbReference type="InterPro" id="IPR016024">
    <property type="entry name" value="ARM-type_fold"/>
</dbReference>
<evidence type="ECO:0000313" key="12">
    <source>
        <dbReference type="Proteomes" id="UP001454036"/>
    </source>
</evidence>
<dbReference type="InterPro" id="IPR011989">
    <property type="entry name" value="ARM-like"/>
</dbReference>
<dbReference type="Proteomes" id="UP001454036">
    <property type="component" value="Unassembled WGS sequence"/>
</dbReference>
<organism evidence="11 12">
    <name type="scientific">Lithospermum erythrorhizon</name>
    <name type="common">Purple gromwell</name>
    <name type="synonym">Lithospermum officinale var. erythrorhizon</name>
    <dbReference type="NCBI Taxonomy" id="34254"/>
    <lineage>
        <taxon>Eukaryota</taxon>
        <taxon>Viridiplantae</taxon>
        <taxon>Streptophyta</taxon>
        <taxon>Embryophyta</taxon>
        <taxon>Tracheophyta</taxon>
        <taxon>Spermatophyta</taxon>
        <taxon>Magnoliopsida</taxon>
        <taxon>eudicotyledons</taxon>
        <taxon>Gunneridae</taxon>
        <taxon>Pentapetalae</taxon>
        <taxon>asterids</taxon>
        <taxon>lamiids</taxon>
        <taxon>Boraginales</taxon>
        <taxon>Boraginaceae</taxon>
        <taxon>Boraginoideae</taxon>
        <taxon>Lithospermeae</taxon>
        <taxon>Lithospermum</taxon>
    </lineage>
</organism>
<keyword evidence="11" id="KW-0436">Ligase</keyword>
<evidence type="ECO:0000256" key="6">
    <source>
        <dbReference type="ARBA" id="ARBA00022786"/>
    </source>
</evidence>
<dbReference type="InterPro" id="IPR058678">
    <property type="entry name" value="ARM_PUB"/>
</dbReference>
<dbReference type="PROSITE" id="PS50077">
    <property type="entry name" value="HEAT_REPEAT"/>
    <property type="match status" value="1"/>
</dbReference>
<dbReference type="EC" id="2.3.2.27" evidence="3"/>
<reference evidence="11 12" key="1">
    <citation type="submission" date="2024-01" db="EMBL/GenBank/DDBJ databases">
        <title>The complete chloroplast genome sequence of Lithospermum erythrorhizon: insights into the phylogenetic relationship among Boraginaceae species and the maternal lineages of purple gromwells.</title>
        <authorList>
            <person name="Okada T."/>
            <person name="Watanabe K."/>
        </authorList>
    </citation>
    <scope>NUCLEOTIDE SEQUENCE [LARGE SCALE GENOMIC DNA]</scope>
</reference>
<dbReference type="GO" id="GO:0016874">
    <property type="term" value="F:ligase activity"/>
    <property type="evidence" value="ECO:0007669"/>
    <property type="project" value="UniProtKB-KW"/>
</dbReference>